<dbReference type="GO" id="GO:0004722">
    <property type="term" value="F:protein serine/threonine phosphatase activity"/>
    <property type="evidence" value="ECO:0007669"/>
    <property type="project" value="UniProtKB-EC"/>
</dbReference>
<evidence type="ECO:0000256" key="11">
    <source>
        <dbReference type="ARBA" id="ARBA00048336"/>
    </source>
</evidence>
<protein>
    <recommendedName>
        <fullName evidence="4">protein-serine/threonine phosphatase</fullName>
        <ecNumber evidence="4">3.1.3.16</ecNumber>
    </recommendedName>
</protein>
<evidence type="ECO:0000256" key="4">
    <source>
        <dbReference type="ARBA" id="ARBA00013081"/>
    </source>
</evidence>
<dbReference type="SMART" id="SM00332">
    <property type="entry name" value="PP2Cc"/>
    <property type="match status" value="1"/>
</dbReference>
<accession>A0A7S2K4K7</accession>
<evidence type="ECO:0000256" key="6">
    <source>
        <dbReference type="ARBA" id="ARBA00022801"/>
    </source>
</evidence>
<evidence type="ECO:0000256" key="8">
    <source>
        <dbReference type="ARBA" id="ARBA00022912"/>
    </source>
</evidence>
<dbReference type="PROSITE" id="PS01032">
    <property type="entry name" value="PPM_1"/>
    <property type="match status" value="1"/>
</dbReference>
<evidence type="ECO:0000256" key="5">
    <source>
        <dbReference type="ARBA" id="ARBA00022723"/>
    </source>
</evidence>
<evidence type="ECO:0000313" key="15">
    <source>
        <dbReference type="EMBL" id="CAD9564807.1"/>
    </source>
</evidence>
<dbReference type="SMART" id="SM00331">
    <property type="entry name" value="PP2C_SIG"/>
    <property type="match status" value="1"/>
</dbReference>
<dbReference type="InterPro" id="IPR001932">
    <property type="entry name" value="PPM-type_phosphatase-like_dom"/>
</dbReference>
<dbReference type="InterPro" id="IPR036457">
    <property type="entry name" value="PPM-type-like_dom_sf"/>
</dbReference>
<dbReference type="Pfam" id="PF00481">
    <property type="entry name" value="PP2C"/>
    <property type="match status" value="2"/>
</dbReference>
<proteinExistence type="inferred from homology"/>
<evidence type="ECO:0000256" key="1">
    <source>
        <dbReference type="ARBA" id="ARBA00001936"/>
    </source>
</evidence>
<dbReference type="EC" id="3.1.3.16" evidence="4"/>
<organism evidence="15">
    <name type="scientific">Leptocylindrus danicus</name>
    <dbReference type="NCBI Taxonomy" id="163516"/>
    <lineage>
        <taxon>Eukaryota</taxon>
        <taxon>Sar</taxon>
        <taxon>Stramenopiles</taxon>
        <taxon>Ochrophyta</taxon>
        <taxon>Bacillariophyta</taxon>
        <taxon>Coscinodiscophyceae</taxon>
        <taxon>Chaetocerotophycidae</taxon>
        <taxon>Leptocylindrales</taxon>
        <taxon>Leptocylindraceae</taxon>
        <taxon>Leptocylindrus</taxon>
    </lineage>
</organism>
<dbReference type="SUPFAM" id="SSF81606">
    <property type="entry name" value="PP2C-like"/>
    <property type="match status" value="1"/>
</dbReference>
<keyword evidence="5" id="KW-0479">Metal-binding</keyword>
<keyword evidence="8 12" id="KW-0904">Protein phosphatase</keyword>
<feature type="compositionally biased region" description="Polar residues" evidence="13">
    <location>
        <begin position="203"/>
        <end position="219"/>
    </location>
</feature>
<name>A0A7S2K4K7_9STRA</name>
<evidence type="ECO:0000256" key="2">
    <source>
        <dbReference type="ARBA" id="ARBA00004170"/>
    </source>
</evidence>
<dbReference type="PANTHER" id="PTHR13832:SF803">
    <property type="entry name" value="PROTEIN PHOSPHATASE 1G"/>
    <property type="match status" value="1"/>
</dbReference>
<dbReference type="Gene3D" id="3.60.40.10">
    <property type="entry name" value="PPM-type phosphatase domain"/>
    <property type="match status" value="2"/>
</dbReference>
<gene>
    <name evidence="15" type="ORF">LDAN0321_LOCUS4670</name>
</gene>
<dbReference type="CDD" id="cd00143">
    <property type="entry name" value="PP2Cc"/>
    <property type="match status" value="1"/>
</dbReference>
<keyword evidence="6 12" id="KW-0378">Hydrolase</keyword>
<dbReference type="GO" id="GO:0016020">
    <property type="term" value="C:membrane"/>
    <property type="evidence" value="ECO:0007669"/>
    <property type="project" value="UniProtKB-SubCell"/>
</dbReference>
<evidence type="ECO:0000256" key="13">
    <source>
        <dbReference type="SAM" id="MobiDB-lite"/>
    </source>
</evidence>
<feature type="compositionally biased region" description="Basic and acidic residues" evidence="13">
    <location>
        <begin position="192"/>
        <end position="201"/>
    </location>
</feature>
<comment type="similarity">
    <text evidence="3 12">Belongs to the PP2C family.</text>
</comment>
<dbReference type="PROSITE" id="PS51746">
    <property type="entry name" value="PPM_2"/>
    <property type="match status" value="1"/>
</dbReference>
<evidence type="ECO:0000259" key="14">
    <source>
        <dbReference type="PROSITE" id="PS51746"/>
    </source>
</evidence>
<dbReference type="InterPro" id="IPR015655">
    <property type="entry name" value="PP2C"/>
</dbReference>
<evidence type="ECO:0000256" key="10">
    <source>
        <dbReference type="ARBA" id="ARBA00047761"/>
    </source>
</evidence>
<comment type="cofactor">
    <cofactor evidence="1">
        <name>Mn(2+)</name>
        <dbReference type="ChEBI" id="CHEBI:29035"/>
    </cofactor>
</comment>
<dbReference type="PANTHER" id="PTHR13832">
    <property type="entry name" value="PROTEIN PHOSPHATASE 2C"/>
    <property type="match status" value="1"/>
</dbReference>
<evidence type="ECO:0000256" key="3">
    <source>
        <dbReference type="ARBA" id="ARBA00006702"/>
    </source>
</evidence>
<comment type="catalytic activity">
    <reaction evidence="11">
        <text>O-phospho-L-threonyl-[protein] + H2O = L-threonyl-[protein] + phosphate</text>
        <dbReference type="Rhea" id="RHEA:47004"/>
        <dbReference type="Rhea" id="RHEA-COMP:11060"/>
        <dbReference type="Rhea" id="RHEA-COMP:11605"/>
        <dbReference type="ChEBI" id="CHEBI:15377"/>
        <dbReference type="ChEBI" id="CHEBI:30013"/>
        <dbReference type="ChEBI" id="CHEBI:43474"/>
        <dbReference type="ChEBI" id="CHEBI:61977"/>
        <dbReference type="EC" id="3.1.3.16"/>
    </reaction>
</comment>
<feature type="region of interest" description="Disordered" evidence="13">
    <location>
        <begin position="192"/>
        <end position="219"/>
    </location>
</feature>
<evidence type="ECO:0000256" key="9">
    <source>
        <dbReference type="ARBA" id="ARBA00023211"/>
    </source>
</evidence>
<comment type="catalytic activity">
    <reaction evidence="10">
        <text>O-phospho-L-seryl-[protein] + H2O = L-seryl-[protein] + phosphate</text>
        <dbReference type="Rhea" id="RHEA:20629"/>
        <dbReference type="Rhea" id="RHEA-COMP:9863"/>
        <dbReference type="Rhea" id="RHEA-COMP:11604"/>
        <dbReference type="ChEBI" id="CHEBI:15377"/>
        <dbReference type="ChEBI" id="CHEBI:29999"/>
        <dbReference type="ChEBI" id="CHEBI:43474"/>
        <dbReference type="ChEBI" id="CHEBI:83421"/>
        <dbReference type="EC" id="3.1.3.16"/>
    </reaction>
</comment>
<dbReference type="InterPro" id="IPR000222">
    <property type="entry name" value="PP2C_BS"/>
</dbReference>
<dbReference type="GO" id="GO:0046872">
    <property type="term" value="F:metal ion binding"/>
    <property type="evidence" value="ECO:0007669"/>
    <property type="project" value="UniProtKB-KW"/>
</dbReference>
<keyword evidence="7" id="KW-0460">Magnesium</keyword>
<reference evidence="15" key="1">
    <citation type="submission" date="2021-01" db="EMBL/GenBank/DDBJ databases">
        <authorList>
            <person name="Corre E."/>
            <person name="Pelletier E."/>
            <person name="Niang G."/>
            <person name="Scheremetjew M."/>
            <person name="Finn R."/>
            <person name="Kale V."/>
            <person name="Holt S."/>
            <person name="Cochrane G."/>
            <person name="Meng A."/>
            <person name="Brown T."/>
            <person name="Cohen L."/>
        </authorList>
    </citation>
    <scope>NUCLEOTIDE SEQUENCE</scope>
    <source>
        <strain evidence="15">B650</strain>
    </source>
</reference>
<evidence type="ECO:0000256" key="12">
    <source>
        <dbReference type="RuleBase" id="RU003465"/>
    </source>
</evidence>
<dbReference type="EMBL" id="HBGY01007473">
    <property type="protein sequence ID" value="CAD9564807.1"/>
    <property type="molecule type" value="Transcribed_RNA"/>
</dbReference>
<feature type="domain" description="PPM-type phosphatase" evidence="14">
    <location>
        <begin position="23"/>
        <end position="474"/>
    </location>
</feature>
<sequence length="489" mass="52992">MGTYLSTPVKEKHTCTGSDSTLTWAAVDMQGWRKTMEDAFVADMCVPVPENATKSTVTEAKVFGVFDGHGGGEVALFCKKYMVHAITSSKEWQEGNIGGSLVAAFHKLDRMIDDQDNRAEITGMRNREKLSSPSKSGEVEDSCTTSSVSVTVTKETNSTAATPNKSKKSSKVSTADAIEIFQKLLHLGKKSNKNEKGKVREGTVSSEASITVNDESSTESDCNQSLVDFLKETAGDVTLTTEEPKNGSAVQLAVKTSVIKTDVKVESARKSEDTLMHLDLATSRSANVSQVCTLDDHPIHAGCTSIVAILINQKLVVANAGDSRAVLCRAGGIVEPLSYDHKPSQEKELERIKKAGGFVNQFGRINGNLNLSRSIGDLKYKQNSNLPPAEQMITAEPDIKTVTLERDDEFIIFGCDGIWDCLSNDEAVKYVHDRIDTIHPAEIIKEMLDEIISDDPRASQGIGGDNMTAVVVDLLPNRRSYSPPADISS</sequence>
<comment type="subcellular location">
    <subcellularLocation>
        <location evidence="2">Membrane</location>
        <topology evidence="2">Peripheral membrane protein</topology>
    </subcellularLocation>
</comment>
<keyword evidence="9" id="KW-0464">Manganese</keyword>
<feature type="region of interest" description="Disordered" evidence="13">
    <location>
        <begin position="123"/>
        <end position="171"/>
    </location>
</feature>
<evidence type="ECO:0000256" key="7">
    <source>
        <dbReference type="ARBA" id="ARBA00022842"/>
    </source>
</evidence>
<feature type="compositionally biased region" description="Low complexity" evidence="13">
    <location>
        <begin position="142"/>
        <end position="159"/>
    </location>
</feature>
<dbReference type="AlphaFoldDB" id="A0A7S2K4K7"/>